<evidence type="ECO:0000256" key="1">
    <source>
        <dbReference type="SAM" id="Coils"/>
    </source>
</evidence>
<dbReference type="AlphaFoldDB" id="A3ZML4"/>
<dbReference type="RefSeq" id="WP_002650029.1">
    <property type="nucleotide sequence ID" value="NZ_AANZ01000002.1"/>
</dbReference>
<feature type="signal peptide" evidence="2">
    <location>
        <begin position="1"/>
        <end position="21"/>
    </location>
</feature>
<accession>A3ZML4</accession>
<proteinExistence type="predicted"/>
<evidence type="ECO:0000256" key="2">
    <source>
        <dbReference type="SAM" id="SignalP"/>
    </source>
</evidence>
<evidence type="ECO:0000313" key="3">
    <source>
        <dbReference type="EMBL" id="EAQ82187.1"/>
    </source>
</evidence>
<gene>
    <name evidence="3" type="ORF">DSM3645_00695</name>
</gene>
<sequence>MFIRSFALVVACLLFCTGCPSGPSRQGAGTTDPEIAQTVHDQVTNFVTAAEKSPRSAKGGLDLMLESLEGASERGEGFTKVRDEAKKLQSLYEAKADSAALKSQMESLQAAADALTNEAS</sequence>
<comment type="caution">
    <text evidence="3">The sequence shown here is derived from an EMBL/GenBank/DDBJ whole genome shotgun (WGS) entry which is preliminary data.</text>
</comment>
<reference evidence="3 4" key="1">
    <citation type="submission" date="2006-02" db="EMBL/GenBank/DDBJ databases">
        <authorList>
            <person name="Amann R."/>
            <person name="Ferriera S."/>
            <person name="Johnson J."/>
            <person name="Kravitz S."/>
            <person name="Halpern A."/>
            <person name="Remington K."/>
            <person name="Beeson K."/>
            <person name="Tran B."/>
            <person name="Rogers Y.-H."/>
            <person name="Friedman R."/>
            <person name="Venter J.C."/>
        </authorList>
    </citation>
    <scope>NUCLEOTIDE SEQUENCE [LARGE SCALE GENOMIC DNA]</scope>
    <source>
        <strain evidence="3 4">DSM 3645</strain>
    </source>
</reference>
<name>A3ZML4_9BACT</name>
<dbReference type="HOGENOM" id="CLU_2045159_0_0_0"/>
<evidence type="ECO:0000313" key="4">
    <source>
        <dbReference type="Proteomes" id="UP000004358"/>
    </source>
</evidence>
<feature type="chain" id="PRO_5002663523" evidence="2">
    <location>
        <begin position="22"/>
        <end position="120"/>
    </location>
</feature>
<dbReference type="Proteomes" id="UP000004358">
    <property type="component" value="Unassembled WGS sequence"/>
</dbReference>
<dbReference type="EMBL" id="AANZ01000002">
    <property type="protein sequence ID" value="EAQ82187.1"/>
    <property type="molecule type" value="Genomic_DNA"/>
</dbReference>
<protein>
    <submittedName>
        <fullName evidence="3">Uncharacterized protein</fullName>
    </submittedName>
</protein>
<feature type="coiled-coil region" evidence="1">
    <location>
        <begin position="91"/>
        <end position="118"/>
    </location>
</feature>
<organism evidence="3 4">
    <name type="scientific">Blastopirellula marina DSM 3645</name>
    <dbReference type="NCBI Taxonomy" id="314230"/>
    <lineage>
        <taxon>Bacteria</taxon>
        <taxon>Pseudomonadati</taxon>
        <taxon>Planctomycetota</taxon>
        <taxon>Planctomycetia</taxon>
        <taxon>Pirellulales</taxon>
        <taxon>Pirellulaceae</taxon>
        <taxon>Blastopirellula</taxon>
    </lineage>
</organism>
<dbReference type="OrthoDB" id="290290at2"/>
<keyword evidence="1" id="KW-0175">Coiled coil</keyword>
<keyword evidence="2" id="KW-0732">Signal</keyword>